<protein>
    <submittedName>
        <fullName evidence="4">SDR family NAD(P)-dependent oxidoreductase</fullName>
    </submittedName>
</protein>
<comment type="similarity">
    <text evidence="1 3">Belongs to the short-chain dehydrogenases/reductases (SDR) family.</text>
</comment>
<dbReference type="InterPro" id="IPR036291">
    <property type="entry name" value="NAD(P)-bd_dom_sf"/>
</dbReference>
<dbReference type="Pfam" id="PF00106">
    <property type="entry name" value="adh_short"/>
    <property type="match status" value="1"/>
</dbReference>
<dbReference type="InterPro" id="IPR020904">
    <property type="entry name" value="Sc_DH/Rdtase_CS"/>
</dbReference>
<evidence type="ECO:0000313" key="4">
    <source>
        <dbReference type="EMBL" id="QSE93013.1"/>
    </source>
</evidence>
<dbReference type="SUPFAM" id="SSF51735">
    <property type="entry name" value="NAD(P)-binding Rossmann-fold domains"/>
    <property type="match status" value="1"/>
</dbReference>
<dbReference type="InterPro" id="IPR002347">
    <property type="entry name" value="SDR_fam"/>
</dbReference>
<dbReference type="PANTHER" id="PTHR42760:SF133">
    <property type="entry name" value="3-OXOACYL-[ACYL-CARRIER-PROTEIN] REDUCTASE"/>
    <property type="match status" value="1"/>
</dbReference>
<reference evidence="4 5" key="2">
    <citation type="journal article" date="2022" name="Arch. Microbiol.">
        <title>Rhodococcus pseudokoreensis sp. nov. isolated from the rhizosphere of young M26 apple rootstocks.</title>
        <authorList>
            <person name="Kampfer P."/>
            <person name="Glaeser S.P."/>
            <person name="Blom J."/>
            <person name="Wolf J."/>
            <person name="Benning S."/>
            <person name="Schloter M."/>
            <person name="Neumann-Schaal M."/>
        </authorList>
    </citation>
    <scope>NUCLEOTIDE SEQUENCE [LARGE SCALE GENOMIC DNA]</scope>
    <source>
        <strain evidence="4 5">R79</strain>
    </source>
</reference>
<dbReference type="EMBL" id="CP070619">
    <property type="protein sequence ID" value="QSE93013.1"/>
    <property type="molecule type" value="Genomic_DNA"/>
</dbReference>
<evidence type="ECO:0000256" key="2">
    <source>
        <dbReference type="ARBA" id="ARBA00023002"/>
    </source>
</evidence>
<dbReference type="PANTHER" id="PTHR42760">
    <property type="entry name" value="SHORT-CHAIN DEHYDROGENASES/REDUCTASES FAMILY MEMBER"/>
    <property type="match status" value="1"/>
</dbReference>
<reference evidence="4 5" key="1">
    <citation type="journal article" date="2021" name="Microbiol. Resour. Announc.">
        <title>Complete Genome Sequences of Two Rhodococcus sp. Strains with Large and Linear Chromosomes, Isolated from Apple Rhizosphere.</title>
        <authorList>
            <person name="Benning S."/>
            <person name="Brugnone N."/>
            <person name="Siani R."/>
            <person name="Kublik S."/>
            <person name="Schloter M."/>
            <person name="Rad V."/>
        </authorList>
    </citation>
    <scope>NUCLEOTIDE SEQUENCE [LARGE SCALE GENOMIC DNA]</scope>
    <source>
        <strain evidence="4 5">R79</strain>
    </source>
</reference>
<dbReference type="RefSeq" id="WP_206009505.1">
    <property type="nucleotide sequence ID" value="NZ_CP070619.1"/>
</dbReference>
<proteinExistence type="inferred from homology"/>
<dbReference type="PROSITE" id="PS00061">
    <property type="entry name" value="ADH_SHORT"/>
    <property type="match status" value="1"/>
</dbReference>
<dbReference type="PRINTS" id="PR00081">
    <property type="entry name" value="GDHRDH"/>
</dbReference>
<sequence length="249" mass="26220">MIEAPVVIVTGGAGYIGRGLCELFLKDGYVVVVADLNAEAAERTASEIGGSDGHAIGVGIDVTDETSAADMVHAVESRFGRIDALINNAGLFGDPTWTGPMLGVDMKAWDAVMEVNVKGPVVVTRAVAPIMRKAKWGRIVNVSSQGAYKPAGVYSASKLAVHQVTWNLAKELGDDGITVNCVAPGTMDTPTAFANKPRAHVLSMPEKSIVKRLGNAADLYAAMKYFVSKESEWCTGQSLLVNGGAEVRL</sequence>
<dbReference type="Gene3D" id="3.40.50.720">
    <property type="entry name" value="NAD(P)-binding Rossmann-like Domain"/>
    <property type="match status" value="1"/>
</dbReference>
<dbReference type="CDD" id="cd05233">
    <property type="entry name" value="SDR_c"/>
    <property type="match status" value="1"/>
</dbReference>
<dbReference type="PRINTS" id="PR00080">
    <property type="entry name" value="SDRFAMILY"/>
</dbReference>
<keyword evidence="5" id="KW-1185">Reference proteome</keyword>
<evidence type="ECO:0000256" key="3">
    <source>
        <dbReference type="RuleBase" id="RU000363"/>
    </source>
</evidence>
<accession>A0A974W835</accession>
<keyword evidence="2" id="KW-0560">Oxidoreductase</keyword>
<organism evidence="4 5">
    <name type="scientific">Rhodococcus pseudokoreensis</name>
    <dbReference type="NCBI Taxonomy" id="2811421"/>
    <lineage>
        <taxon>Bacteria</taxon>
        <taxon>Bacillati</taxon>
        <taxon>Actinomycetota</taxon>
        <taxon>Actinomycetes</taxon>
        <taxon>Mycobacteriales</taxon>
        <taxon>Nocardiaceae</taxon>
        <taxon>Rhodococcus</taxon>
    </lineage>
</organism>
<dbReference type="Proteomes" id="UP000662986">
    <property type="component" value="Chromosome"/>
</dbReference>
<gene>
    <name evidence="4" type="ORF">JWS13_32710</name>
</gene>
<evidence type="ECO:0000313" key="5">
    <source>
        <dbReference type="Proteomes" id="UP000662986"/>
    </source>
</evidence>
<name>A0A974W835_9NOCA</name>
<evidence type="ECO:0000256" key="1">
    <source>
        <dbReference type="ARBA" id="ARBA00006484"/>
    </source>
</evidence>